<dbReference type="CDD" id="cd00077">
    <property type="entry name" value="HDc"/>
    <property type="match status" value="1"/>
</dbReference>
<evidence type="ECO:0000313" key="4">
    <source>
        <dbReference type="EMBL" id="TCK75138.1"/>
    </source>
</evidence>
<dbReference type="Gene3D" id="1.10.3210.10">
    <property type="entry name" value="Hypothetical protein af1432"/>
    <property type="match status" value="1"/>
</dbReference>
<dbReference type="PANTHER" id="PTHR37294">
    <property type="entry name" value="3'-5' EXORIBONUCLEASE YHAM"/>
    <property type="match status" value="1"/>
</dbReference>
<dbReference type="SUPFAM" id="SSF109604">
    <property type="entry name" value="HD-domain/PDEase-like"/>
    <property type="match status" value="1"/>
</dbReference>
<dbReference type="Gene3D" id="2.40.50.140">
    <property type="entry name" value="Nucleic acid-binding proteins"/>
    <property type="match status" value="1"/>
</dbReference>
<evidence type="ECO:0000313" key="5">
    <source>
        <dbReference type="Proteomes" id="UP000295210"/>
    </source>
</evidence>
<dbReference type="GO" id="GO:0003676">
    <property type="term" value="F:nucleic acid binding"/>
    <property type="evidence" value="ECO:0007669"/>
    <property type="project" value="InterPro"/>
</dbReference>
<dbReference type="Pfam" id="PF01966">
    <property type="entry name" value="HD"/>
    <property type="match status" value="1"/>
</dbReference>
<dbReference type="SUPFAM" id="SSF50249">
    <property type="entry name" value="Nucleic acid-binding proteins"/>
    <property type="match status" value="1"/>
</dbReference>
<dbReference type="InterPro" id="IPR004365">
    <property type="entry name" value="NA-bd_OB_tRNA"/>
</dbReference>
<dbReference type="CDD" id="cd04492">
    <property type="entry name" value="YhaM_OBF_like"/>
    <property type="match status" value="1"/>
</dbReference>
<reference evidence="4 5" key="1">
    <citation type="submission" date="2019-03" db="EMBL/GenBank/DDBJ databases">
        <title>Genomic Encyclopedia of Type Strains, Phase IV (KMG-IV): sequencing the most valuable type-strain genomes for metagenomic binning, comparative biology and taxonomic classification.</title>
        <authorList>
            <person name="Goeker M."/>
        </authorList>
    </citation>
    <scope>NUCLEOTIDE SEQUENCE [LARGE SCALE GENOMIC DNA]</scope>
    <source>
        <strain evidence="4 5">DSM 103428</strain>
    </source>
</reference>
<name>A0A4R1L9U0_9BACT</name>
<feature type="domain" description="HD" evidence="3">
    <location>
        <begin position="172"/>
        <end position="290"/>
    </location>
</feature>
<dbReference type="AlphaFoldDB" id="A0A4R1L9U0"/>
<dbReference type="InterPro" id="IPR006674">
    <property type="entry name" value="HD_domain"/>
</dbReference>
<protein>
    <submittedName>
        <fullName evidence="4">3'-5' exoribonuclease</fullName>
    </submittedName>
</protein>
<accession>A0A4R1L9U0</accession>
<dbReference type="PANTHER" id="PTHR37294:SF1">
    <property type="entry name" value="3'-5' EXORIBONUCLEASE YHAM"/>
    <property type="match status" value="1"/>
</dbReference>
<dbReference type="InterPro" id="IPR003607">
    <property type="entry name" value="HD/PDEase_dom"/>
</dbReference>
<sequence>MTSGPFSFPMKDLYITDLTRFENQQVTGFFVASAKQFRAKKDSSRYLAVNLADRTGQIECRMWDASEVGDFNNGDVIKVKGLVCRYQEKLQINLDKIRLAAPGEYDLADFVPHTVRSIDEMWAELNGFVDSFSNVHLKALLRAFLDDQEIAGALRHAPAAKALHHAWIGGLLEHIVSLLGLCELTAKHYPEIDRDLLMTAAVLHDIGKLRELSWGTSFDYTLEGQLVGHISIGVAMVESKIAQLDSFPQDLRILVLHLILSHHGKYEFGSPKLPMIPEAVLFNYLDDLDAKMQTMRSEFARAEAAGKAPDQMTDWVRAMERPLLNTNGLLKR</sequence>
<dbReference type="GO" id="GO:0016787">
    <property type="term" value="F:hydrolase activity"/>
    <property type="evidence" value="ECO:0007669"/>
    <property type="project" value="UniProtKB-KW"/>
</dbReference>
<dbReference type="InterPro" id="IPR050798">
    <property type="entry name" value="YhaM_exoribonuc/phosphodiest"/>
</dbReference>
<organism evidence="4 5">
    <name type="scientific">Acidipila rosea</name>
    <dbReference type="NCBI Taxonomy" id="768535"/>
    <lineage>
        <taxon>Bacteria</taxon>
        <taxon>Pseudomonadati</taxon>
        <taxon>Acidobacteriota</taxon>
        <taxon>Terriglobia</taxon>
        <taxon>Terriglobales</taxon>
        <taxon>Acidobacteriaceae</taxon>
        <taxon>Acidipila</taxon>
    </lineage>
</organism>
<dbReference type="EMBL" id="SMGK01000001">
    <property type="protein sequence ID" value="TCK75138.1"/>
    <property type="molecule type" value="Genomic_DNA"/>
</dbReference>
<keyword evidence="1" id="KW-0378">Hydrolase</keyword>
<dbReference type="GO" id="GO:0031125">
    <property type="term" value="P:rRNA 3'-end processing"/>
    <property type="evidence" value="ECO:0007669"/>
    <property type="project" value="TreeGrafter"/>
</dbReference>
<proteinExistence type="predicted"/>
<evidence type="ECO:0000256" key="1">
    <source>
        <dbReference type="ARBA" id="ARBA00022801"/>
    </source>
</evidence>
<dbReference type="Proteomes" id="UP000295210">
    <property type="component" value="Unassembled WGS sequence"/>
</dbReference>
<evidence type="ECO:0000259" key="2">
    <source>
        <dbReference type="Pfam" id="PF01336"/>
    </source>
</evidence>
<dbReference type="InterPro" id="IPR012340">
    <property type="entry name" value="NA-bd_OB-fold"/>
</dbReference>
<keyword evidence="5" id="KW-1185">Reference proteome</keyword>
<evidence type="ECO:0000259" key="3">
    <source>
        <dbReference type="Pfam" id="PF01966"/>
    </source>
</evidence>
<dbReference type="Pfam" id="PF01336">
    <property type="entry name" value="tRNA_anti-codon"/>
    <property type="match status" value="1"/>
</dbReference>
<gene>
    <name evidence="4" type="ORF">C7378_0118</name>
</gene>
<comment type="caution">
    <text evidence="4">The sequence shown here is derived from an EMBL/GenBank/DDBJ whole genome shotgun (WGS) entry which is preliminary data.</text>
</comment>
<feature type="domain" description="OB" evidence="2">
    <location>
        <begin position="40"/>
        <end position="99"/>
    </location>
</feature>